<gene>
    <name evidence="1" type="ORF">UFOPK3001_01786</name>
</gene>
<dbReference type="EMBL" id="CAFAAJ010000130">
    <property type="protein sequence ID" value="CAB4814396.1"/>
    <property type="molecule type" value="Genomic_DNA"/>
</dbReference>
<organism evidence="1">
    <name type="scientific">freshwater metagenome</name>
    <dbReference type="NCBI Taxonomy" id="449393"/>
    <lineage>
        <taxon>unclassified sequences</taxon>
        <taxon>metagenomes</taxon>
        <taxon>ecological metagenomes</taxon>
    </lineage>
</organism>
<dbReference type="AlphaFoldDB" id="A0A6J6Z4C2"/>
<accession>A0A6J6Z4C2</accession>
<sequence length="76" mass="8178">MDCQWVALGIHGGMHLVVLPDAESVGAGQRRRAVMTDPIVLERLSGDRRLSHDDPSQAEALTGACLEVVLGAEEDR</sequence>
<reference evidence="1" key="1">
    <citation type="submission" date="2020-05" db="EMBL/GenBank/DDBJ databases">
        <authorList>
            <person name="Chiriac C."/>
            <person name="Salcher M."/>
            <person name="Ghai R."/>
            <person name="Kavagutti S V."/>
        </authorList>
    </citation>
    <scope>NUCLEOTIDE SEQUENCE</scope>
</reference>
<protein>
    <submittedName>
        <fullName evidence="1">Unannotated protein</fullName>
    </submittedName>
</protein>
<evidence type="ECO:0000313" key="1">
    <source>
        <dbReference type="EMBL" id="CAB4814396.1"/>
    </source>
</evidence>
<name>A0A6J6Z4C2_9ZZZZ</name>
<proteinExistence type="predicted"/>